<dbReference type="EMBL" id="JASSZA010000021">
    <property type="protein sequence ID" value="KAK2085185.1"/>
    <property type="molecule type" value="Genomic_DNA"/>
</dbReference>
<feature type="compositionally biased region" description="Basic and acidic residues" evidence="1">
    <location>
        <begin position="47"/>
        <end position="60"/>
    </location>
</feature>
<evidence type="ECO:0000313" key="3">
    <source>
        <dbReference type="Proteomes" id="UP001266305"/>
    </source>
</evidence>
<feature type="compositionally biased region" description="Basic and acidic residues" evidence="1">
    <location>
        <begin position="117"/>
        <end position="132"/>
    </location>
</feature>
<feature type="region of interest" description="Disordered" evidence="1">
    <location>
        <begin position="96"/>
        <end position="132"/>
    </location>
</feature>
<protein>
    <submittedName>
        <fullName evidence="2">Uncharacterized protein</fullName>
    </submittedName>
</protein>
<name>A0ABQ9TKT5_SAGOE</name>
<proteinExistence type="predicted"/>
<keyword evidence="3" id="KW-1185">Reference proteome</keyword>
<comment type="caution">
    <text evidence="2">The sequence shown here is derived from an EMBL/GenBank/DDBJ whole genome shotgun (WGS) entry which is preliminary data.</text>
</comment>
<accession>A0ABQ9TKT5</accession>
<feature type="region of interest" description="Disordered" evidence="1">
    <location>
        <begin position="1"/>
        <end position="79"/>
    </location>
</feature>
<evidence type="ECO:0000313" key="2">
    <source>
        <dbReference type="EMBL" id="KAK2085185.1"/>
    </source>
</evidence>
<organism evidence="2 3">
    <name type="scientific">Saguinus oedipus</name>
    <name type="common">Cotton-top tamarin</name>
    <name type="synonym">Oedipomidas oedipus</name>
    <dbReference type="NCBI Taxonomy" id="9490"/>
    <lineage>
        <taxon>Eukaryota</taxon>
        <taxon>Metazoa</taxon>
        <taxon>Chordata</taxon>
        <taxon>Craniata</taxon>
        <taxon>Vertebrata</taxon>
        <taxon>Euteleostomi</taxon>
        <taxon>Mammalia</taxon>
        <taxon>Eutheria</taxon>
        <taxon>Euarchontoglires</taxon>
        <taxon>Primates</taxon>
        <taxon>Haplorrhini</taxon>
        <taxon>Platyrrhini</taxon>
        <taxon>Cebidae</taxon>
        <taxon>Callitrichinae</taxon>
        <taxon>Saguinus</taxon>
    </lineage>
</organism>
<sequence length="132" mass="13663">MASSRLTQPAPAASSAGAAAGPGAELTVGSGTGDRTDPMRESTFQLGERKRERERTDSEAGSRVIGLGGSHAHGDKQGGDWRRLGLRVLLPAFRTVQPGQGGASTIPDKPAVAEATCHNRESPPGRNRADPP</sequence>
<gene>
    <name evidence="2" type="ORF">P7K49_036485</name>
</gene>
<reference evidence="2 3" key="1">
    <citation type="submission" date="2023-05" db="EMBL/GenBank/DDBJ databases">
        <title>B98-5 Cell Line De Novo Hybrid Assembly: An Optical Mapping Approach.</title>
        <authorList>
            <person name="Kananen K."/>
            <person name="Auerbach J.A."/>
            <person name="Kautto E."/>
            <person name="Blachly J.S."/>
        </authorList>
    </citation>
    <scope>NUCLEOTIDE SEQUENCE [LARGE SCALE GENOMIC DNA]</scope>
    <source>
        <strain evidence="2">B95-8</strain>
        <tissue evidence="2">Cell line</tissue>
    </source>
</reference>
<feature type="compositionally biased region" description="Low complexity" evidence="1">
    <location>
        <begin position="9"/>
        <end position="24"/>
    </location>
</feature>
<evidence type="ECO:0000256" key="1">
    <source>
        <dbReference type="SAM" id="MobiDB-lite"/>
    </source>
</evidence>
<dbReference type="Proteomes" id="UP001266305">
    <property type="component" value="Unassembled WGS sequence"/>
</dbReference>